<protein>
    <submittedName>
        <fullName evidence="2">MptD family putative ECF transporter S component</fullName>
    </submittedName>
</protein>
<keyword evidence="1" id="KW-1133">Transmembrane helix</keyword>
<reference evidence="2" key="1">
    <citation type="submission" date="2020-08" db="EMBL/GenBank/DDBJ databases">
        <title>A bifunctional nitrone conjugated secondary metabolite targeting the ribosome.</title>
        <authorList>
            <person name="Limbrick E.M."/>
            <person name="Graf M."/>
            <person name="Derewacz D.K."/>
            <person name="Nguyen F."/>
            <person name="Spraggins J.M."/>
            <person name="Wieland M."/>
            <person name="Ynigez-Gutierrez A.E."/>
            <person name="Reisman B.J."/>
            <person name="Zinshteyn B."/>
            <person name="McCulloch K."/>
            <person name="Iverson T.M."/>
            <person name="Green R."/>
            <person name="Wilson D.N."/>
            <person name="Bachmann B.O."/>
        </authorList>
    </citation>
    <scope>NUCLEOTIDE SEQUENCE</scope>
    <source>
        <strain evidence="2">Africana</strain>
    </source>
</reference>
<keyword evidence="1" id="KW-0812">Transmembrane</keyword>
<dbReference type="NCBIfam" id="TIGR02185">
    <property type="entry name" value="Trep_Strep"/>
    <property type="match status" value="1"/>
</dbReference>
<dbReference type="EMBL" id="CP058905">
    <property type="protein sequence ID" value="QLJ97020.1"/>
    <property type="molecule type" value="Genomic_DNA"/>
</dbReference>
<organism evidence="2">
    <name type="scientific">Micromonospora carbonacea</name>
    <dbReference type="NCBI Taxonomy" id="47853"/>
    <lineage>
        <taxon>Bacteria</taxon>
        <taxon>Bacillati</taxon>
        <taxon>Actinomycetota</taxon>
        <taxon>Actinomycetes</taxon>
        <taxon>Micromonosporales</taxon>
        <taxon>Micromonosporaceae</taxon>
        <taxon>Micromonospora</taxon>
    </lineage>
</organism>
<feature type="transmembrane region" description="Helical" evidence="1">
    <location>
        <begin position="61"/>
        <end position="78"/>
    </location>
</feature>
<feature type="transmembrane region" description="Helical" evidence="1">
    <location>
        <begin position="32"/>
        <end position="55"/>
    </location>
</feature>
<feature type="transmembrane region" description="Helical" evidence="1">
    <location>
        <begin position="186"/>
        <end position="207"/>
    </location>
</feature>
<evidence type="ECO:0000256" key="1">
    <source>
        <dbReference type="SAM" id="Phobius"/>
    </source>
</evidence>
<gene>
    <name evidence="2" type="ORF">HZU44_19390</name>
</gene>
<keyword evidence="1" id="KW-0472">Membrane</keyword>
<accession>A0A7D5Y801</accession>
<dbReference type="Pfam" id="PF09605">
    <property type="entry name" value="Trep_Strep"/>
    <property type="match status" value="1"/>
</dbReference>
<feature type="transmembrane region" description="Helical" evidence="1">
    <location>
        <begin position="85"/>
        <end position="101"/>
    </location>
</feature>
<dbReference type="InterPro" id="IPR011733">
    <property type="entry name" value="CHP02185_IM"/>
</dbReference>
<dbReference type="AlphaFoldDB" id="A0A7D5Y801"/>
<proteinExistence type="predicted"/>
<feature type="transmembrane region" description="Helical" evidence="1">
    <location>
        <begin position="132"/>
        <end position="154"/>
    </location>
</feature>
<evidence type="ECO:0000313" key="2">
    <source>
        <dbReference type="EMBL" id="QLJ97020.1"/>
    </source>
</evidence>
<name>A0A7D5Y801_9ACTN</name>
<feature type="transmembrane region" description="Helical" evidence="1">
    <location>
        <begin position="107"/>
        <end position="125"/>
    </location>
</feature>
<sequence length="217" mass="23458">MSDDTLSVPTSTPPAPTAQRPRLTLTLSARDLLNVAIFAVIYFVIVYAIAMLGIISPPAMLLTLPLSVIAAGVPYMLFLTRVKHAGPVTLFAIAVGGLYLISGHPWISTLLTIGVAVVAEVILWAGRYRSYWSAILAHAVFSLWYIGPMLPLLMNRAEYLNSPGMRNMGQDYVDAFDQTVSVTAVWIYNASTFVCGLLGGLLGAFLLKKHFTRAGLA</sequence>